<dbReference type="Pfam" id="PF13302">
    <property type="entry name" value="Acetyltransf_3"/>
    <property type="match status" value="1"/>
</dbReference>
<dbReference type="PANTHER" id="PTHR43415:SF3">
    <property type="entry name" value="GNAT-FAMILY ACETYLTRANSFERASE"/>
    <property type="match status" value="1"/>
</dbReference>
<dbReference type="InterPro" id="IPR016181">
    <property type="entry name" value="Acyl_CoA_acyltransferase"/>
</dbReference>
<sequence>MIYGERIRFRGVEREDIPRFLEWFNDPEVLEGLTLYLPMNRTDEEAWYHNLSKRPPEERPLAIEIRVDEGWKHIGNCGFHQIDRIAHSAEVGIAIGDKSVWNQSYGSDAMRLLLKHGFETLNLNRIALDVYENNRWAIRTYEKTGFVREGCKRQAQYQHGQYHDVYLMSILRSEWDKLNKD</sequence>
<accession>A0A8J6NLW7</accession>
<dbReference type="EMBL" id="JACNJN010000083">
    <property type="protein sequence ID" value="MBC8334884.1"/>
    <property type="molecule type" value="Genomic_DNA"/>
</dbReference>
<dbReference type="PANTHER" id="PTHR43415">
    <property type="entry name" value="SPERMIDINE N(1)-ACETYLTRANSFERASE"/>
    <property type="match status" value="1"/>
</dbReference>
<protein>
    <submittedName>
        <fullName evidence="2">GNAT family N-acetyltransferase</fullName>
    </submittedName>
</protein>
<evidence type="ECO:0000259" key="1">
    <source>
        <dbReference type="PROSITE" id="PS51186"/>
    </source>
</evidence>
<gene>
    <name evidence="2" type="ORF">H8E29_06450</name>
</gene>
<organism evidence="2 3">
    <name type="scientific">Candidatus Desulfolinea nitratireducens</name>
    <dbReference type="NCBI Taxonomy" id="2841698"/>
    <lineage>
        <taxon>Bacteria</taxon>
        <taxon>Bacillati</taxon>
        <taxon>Chloroflexota</taxon>
        <taxon>Anaerolineae</taxon>
        <taxon>Anaerolineales</taxon>
        <taxon>Anaerolineales incertae sedis</taxon>
        <taxon>Candidatus Desulfolinea</taxon>
    </lineage>
</organism>
<reference evidence="2 3" key="1">
    <citation type="submission" date="2020-08" db="EMBL/GenBank/DDBJ databases">
        <title>Bridging the membrane lipid divide: bacteria of the FCB group superphylum have the potential to synthesize archaeal ether lipids.</title>
        <authorList>
            <person name="Villanueva L."/>
            <person name="Von Meijenfeldt F.A.B."/>
            <person name="Westbye A.B."/>
            <person name="Yadav S."/>
            <person name="Hopmans E.C."/>
            <person name="Dutilh B.E."/>
            <person name="Sinninghe Damste J.S."/>
        </authorList>
    </citation>
    <scope>NUCLEOTIDE SEQUENCE [LARGE SCALE GENOMIC DNA]</scope>
    <source>
        <strain evidence="2">NIOZ-UU36</strain>
    </source>
</reference>
<dbReference type="PROSITE" id="PS51186">
    <property type="entry name" value="GNAT"/>
    <property type="match status" value="1"/>
</dbReference>
<comment type="caution">
    <text evidence="2">The sequence shown here is derived from an EMBL/GenBank/DDBJ whole genome shotgun (WGS) entry which is preliminary data.</text>
</comment>
<dbReference type="Gene3D" id="3.40.630.30">
    <property type="match status" value="1"/>
</dbReference>
<dbReference type="SUPFAM" id="SSF55729">
    <property type="entry name" value="Acyl-CoA N-acyltransferases (Nat)"/>
    <property type="match status" value="1"/>
</dbReference>
<feature type="domain" description="N-acetyltransferase" evidence="1">
    <location>
        <begin position="7"/>
        <end position="173"/>
    </location>
</feature>
<dbReference type="InterPro" id="IPR000182">
    <property type="entry name" value="GNAT_dom"/>
</dbReference>
<dbReference type="GO" id="GO:0016747">
    <property type="term" value="F:acyltransferase activity, transferring groups other than amino-acyl groups"/>
    <property type="evidence" value="ECO:0007669"/>
    <property type="project" value="InterPro"/>
</dbReference>
<name>A0A8J6NLW7_9CHLR</name>
<dbReference type="AlphaFoldDB" id="A0A8J6NLW7"/>
<evidence type="ECO:0000313" key="3">
    <source>
        <dbReference type="Proteomes" id="UP000614469"/>
    </source>
</evidence>
<proteinExistence type="predicted"/>
<evidence type="ECO:0000313" key="2">
    <source>
        <dbReference type="EMBL" id="MBC8334884.1"/>
    </source>
</evidence>
<dbReference type="Proteomes" id="UP000614469">
    <property type="component" value="Unassembled WGS sequence"/>
</dbReference>